<dbReference type="InterPro" id="IPR036465">
    <property type="entry name" value="vWFA_dom_sf"/>
</dbReference>
<evidence type="ECO:0000259" key="2">
    <source>
        <dbReference type="PROSITE" id="PS50234"/>
    </source>
</evidence>
<sequence length="355" mass="37903">MPEKENVGRSLAAMIRARAGRGKGGALAAAVAVQTALLLVAVGVIIAVPSGKDEAAFKAGKRVSLPPRELEHRAALNDFQQAAGAALPVERLSTESLLPENSLPELPALPSDSFSPLVQEAPVPEADALLAESGLNAALTGLPGGFSELDLFGIREGAGRFVILVDTSNSMFERQRDGVKYRFDFTVIKDEIAALVAGLQPDTQFNLAIYEGGSLAWQPNLMPATLENKQAAEAWLRGLSESPSASISSRKSPGPRLIEGGGTRLDTGLRQVFGFEPEVIFIVTDGEINRSGRTIPQDELLDIIRGLQRGLAESARIHVIHYQTAVTKPEEIATMRAIAGRNSGRFRQVEAVLLE</sequence>
<proteinExistence type="predicted"/>
<accession>A0A842HGN2</accession>
<dbReference type="SUPFAM" id="SSF53300">
    <property type="entry name" value="vWA-like"/>
    <property type="match status" value="1"/>
</dbReference>
<name>A0A842HGN2_9BACT</name>
<dbReference type="AlphaFoldDB" id="A0A842HGN2"/>
<feature type="transmembrane region" description="Helical" evidence="1">
    <location>
        <begin position="24"/>
        <end position="48"/>
    </location>
</feature>
<comment type="caution">
    <text evidence="3">The sequence shown here is derived from an EMBL/GenBank/DDBJ whole genome shotgun (WGS) entry which is preliminary data.</text>
</comment>
<evidence type="ECO:0000313" key="3">
    <source>
        <dbReference type="EMBL" id="MBC2594714.1"/>
    </source>
</evidence>
<dbReference type="EMBL" id="JACHVB010000034">
    <property type="protein sequence ID" value="MBC2594714.1"/>
    <property type="molecule type" value="Genomic_DNA"/>
</dbReference>
<dbReference type="RefSeq" id="WP_185675684.1">
    <property type="nucleotide sequence ID" value="NZ_JACHVB010000034.1"/>
</dbReference>
<dbReference type="Gene3D" id="3.40.50.410">
    <property type="entry name" value="von Willebrand factor, type A domain"/>
    <property type="match status" value="1"/>
</dbReference>
<keyword evidence="1" id="KW-0812">Transmembrane</keyword>
<keyword evidence="1" id="KW-1133">Transmembrane helix</keyword>
<dbReference type="PROSITE" id="PS50234">
    <property type="entry name" value="VWFA"/>
    <property type="match status" value="1"/>
</dbReference>
<protein>
    <submittedName>
        <fullName evidence="3">VWA domain-containing protein</fullName>
    </submittedName>
</protein>
<gene>
    <name evidence="3" type="ORF">H5P28_10625</name>
</gene>
<evidence type="ECO:0000256" key="1">
    <source>
        <dbReference type="SAM" id="Phobius"/>
    </source>
</evidence>
<organism evidence="3 4">
    <name type="scientific">Ruficoccus amylovorans</name>
    <dbReference type="NCBI Taxonomy" id="1804625"/>
    <lineage>
        <taxon>Bacteria</taxon>
        <taxon>Pseudomonadati</taxon>
        <taxon>Verrucomicrobiota</taxon>
        <taxon>Opitutia</taxon>
        <taxon>Puniceicoccales</taxon>
        <taxon>Cerasicoccaceae</taxon>
        <taxon>Ruficoccus</taxon>
    </lineage>
</organism>
<dbReference type="InterPro" id="IPR002035">
    <property type="entry name" value="VWF_A"/>
</dbReference>
<feature type="domain" description="VWFA" evidence="2">
    <location>
        <begin position="160"/>
        <end position="355"/>
    </location>
</feature>
<evidence type="ECO:0000313" key="4">
    <source>
        <dbReference type="Proteomes" id="UP000546464"/>
    </source>
</evidence>
<reference evidence="3 4" key="1">
    <citation type="submission" date="2020-07" db="EMBL/GenBank/DDBJ databases">
        <authorList>
            <person name="Feng X."/>
        </authorList>
    </citation>
    <scope>NUCLEOTIDE SEQUENCE [LARGE SCALE GENOMIC DNA]</scope>
    <source>
        <strain evidence="3 4">JCM31066</strain>
    </source>
</reference>
<dbReference type="Proteomes" id="UP000546464">
    <property type="component" value="Unassembled WGS sequence"/>
</dbReference>
<keyword evidence="4" id="KW-1185">Reference proteome</keyword>
<keyword evidence="1" id="KW-0472">Membrane</keyword>